<dbReference type="AlphaFoldDB" id="A0A840AIZ4"/>
<sequence>MADEIALAVMLPGDRLPLSMLDPTRFLKPLVVLLGGDGITPDGSRDCGPEGWQQSRRLLRWSRWTLLHGTGGEEAHYDWAVEAARSYRRVLIAECGTATLPTWMALRAEVAPYCPGAVLQCDPDDFHPRRPAMAEGVTP</sequence>
<organism evidence="1 2">
    <name type="scientific">Roseococcus suduntuyensis</name>
    <dbReference type="NCBI Taxonomy" id="455361"/>
    <lineage>
        <taxon>Bacteria</taxon>
        <taxon>Pseudomonadati</taxon>
        <taxon>Pseudomonadota</taxon>
        <taxon>Alphaproteobacteria</taxon>
        <taxon>Acetobacterales</taxon>
        <taxon>Roseomonadaceae</taxon>
        <taxon>Roseococcus</taxon>
    </lineage>
</organism>
<keyword evidence="2" id="KW-1185">Reference proteome</keyword>
<dbReference type="EMBL" id="JACIDJ010000008">
    <property type="protein sequence ID" value="MBB3900104.1"/>
    <property type="molecule type" value="Genomic_DNA"/>
</dbReference>
<evidence type="ECO:0000313" key="2">
    <source>
        <dbReference type="Proteomes" id="UP000553193"/>
    </source>
</evidence>
<reference evidence="1 2" key="1">
    <citation type="submission" date="2020-08" db="EMBL/GenBank/DDBJ databases">
        <title>Genomic Encyclopedia of Type Strains, Phase IV (KMG-IV): sequencing the most valuable type-strain genomes for metagenomic binning, comparative biology and taxonomic classification.</title>
        <authorList>
            <person name="Goeker M."/>
        </authorList>
    </citation>
    <scope>NUCLEOTIDE SEQUENCE [LARGE SCALE GENOMIC DNA]</scope>
    <source>
        <strain evidence="1 2">DSM 19979</strain>
    </source>
</reference>
<protein>
    <submittedName>
        <fullName evidence="1">Uncharacterized protein</fullName>
    </submittedName>
</protein>
<comment type="caution">
    <text evidence="1">The sequence shown here is derived from an EMBL/GenBank/DDBJ whole genome shotgun (WGS) entry which is preliminary data.</text>
</comment>
<name>A0A840AIZ4_9PROT</name>
<gene>
    <name evidence="1" type="ORF">GGQ83_003574</name>
</gene>
<evidence type="ECO:0000313" key="1">
    <source>
        <dbReference type="EMBL" id="MBB3900104.1"/>
    </source>
</evidence>
<accession>A0A840AIZ4</accession>
<dbReference type="RefSeq" id="WP_184386337.1">
    <property type="nucleotide sequence ID" value="NZ_JACIDJ010000008.1"/>
</dbReference>
<proteinExistence type="predicted"/>
<dbReference type="Proteomes" id="UP000553193">
    <property type="component" value="Unassembled WGS sequence"/>
</dbReference>